<feature type="transmembrane region" description="Helical" evidence="1">
    <location>
        <begin position="58"/>
        <end position="76"/>
    </location>
</feature>
<name>A0A518N5S7_9GAMM</name>
<evidence type="ECO:0000313" key="3">
    <source>
        <dbReference type="Proteomes" id="UP000316584"/>
    </source>
</evidence>
<dbReference type="Pfam" id="PF09842">
    <property type="entry name" value="DUF2069"/>
    <property type="match status" value="1"/>
</dbReference>
<dbReference type="RefSeq" id="WP_144892805.1">
    <property type="nucleotide sequence ID" value="NZ_CP042218.1"/>
</dbReference>
<accession>A0A518N5S7</accession>
<dbReference type="OrthoDB" id="5957486at2"/>
<evidence type="ECO:0000313" key="2">
    <source>
        <dbReference type="EMBL" id="QDW67271.1"/>
    </source>
</evidence>
<proteinExistence type="predicted"/>
<dbReference type="Proteomes" id="UP000316584">
    <property type="component" value="Chromosome"/>
</dbReference>
<evidence type="ECO:0000256" key="1">
    <source>
        <dbReference type="SAM" id="Phobius"/>
    </source>
</evidence>
<keyword evidence="3" id="KW-1185">Reference proteome</keyword>
<dbReference type="KEGG" id="lug:FPZ22_10565"/>
<feature type="transmembrane region" description="Helical" evidence="1">
    <location>
        <begin position="82"/>
        <end position="104"/>
    </location>
</feature>
<gene>
    <name evidence="2" type="ORF">FPZ22_10565</name>
</gene>
<protein>
    <submittedName>
        <fullName evidence="2">DUF2069 domain-containing protein</fullName>
    </submittedName>
</protein>
<keyword evidence="1" id="KW-0812">Transmembrane</keyword>
<dbReference type="EMBL" id="CP042218">
    <property type="protein sequence ID" value="QDW67271.1"/>
    <property type="molecule type" value="Genomic_DNA"/>
</dbReference>
<feature type="transmembrane region" description="Helical" evidence="1">
    <location>
        <begin position="35"/>
        <end position="51"/>
    </location>
</feature>
<organism evidence="2 3">
    <name type="scientific">Luteimonas granuli</name>
    <dbReference type="NCBI Taxonomy" id="1176533"/>
    <lineage>
        <taxon>Bacteria</taxon>
        <taxon>Pseudomonadati</taxon>
        <taxon>Pseudomonadota</taxon>
        <taxon>Gammaproteobacteria</taxon>
        <taxon>Lysobacterales</taxon>
        <taxon>Lysobacteraceae</taxon>
        <taxon>Luteimonas</taxon>
    </lineage>
</organism>
<sequence length="120" mass="12768">MALAGPRRLLALLLLALAALFSAWFAGDAHYLQALVVFALPPLLLAAGVLAGRRTAAFWAAVLALGWFSHGVMLAWERAGDRTWALTEVALALGIVFAASWPALRARFGRDRAKGDGAKD</sequence>
<keyword evidence="1" id="KW-0472">Membrane</keyword>
<dbReference type="InterPro" id="IPR018643">
    <property type="entry name" value="DUF2069_membrane"/>
</dbReference>
<reference evidence="2 3" key="1">
    <citation type="submission" date="2019-07" db="EMBL/GenBank/DDBJ databases">
        <title>Full genome sequence of Luteimonas sp. Gr-4.</title>
        <authorList>
            <person name="Im W.-T."/>
        </authorList>
    </citation>
    <scope>NUCLEOTIDE SEQUENCE [LARGE SCALE GENOMIC DNA]</scope>
    <source>
        <strain evidence="2 3">Gr-4</strain>
    </source>
</reference>
<keyword evidence="1" id="KW-1133">Transmembrane helix</keyword>
<dbReference type="AlphaFoldDB" id="A0A518N5S7"/>